<dbReference type="AlphaFoldDB" id="A0A0S1MJZ0"/>
<dbReference type="EMBL" id="KT247137">
    <property type="protein sequence ID" value="ALL41226.1"/>
    <property type="molecule type" value="mRNA"/>
</dbReference>
<evidence type="ECO:0000313" key="3">
    <source>
        <dbReference type="EMBL" id="ALL41226.1"/>
    </source>
</evidence>
<feature type="compositionally biased region" description="Low complexity" evidence="1">
    <location>
        <begin position="49"/>
        <end position="59"/>
    </location>
</feature>
<sequence>MKICRSGLSLVSILFFSLILTVEITSSTDQSNDNIKLQRRYPSDSHTSNNDNDNPNNNPQKPLTEAGNVHGGGKKMNCSGTPNNCHPSSSALIQNRTDARKPTPFSQPCQEYYSANTDHAVCRGDRSIMCHSGCTGAVVSQNCQVDENSIKTNQTCNVAFSKTSMNSFLCTTSEGAFTCAGPFEGQAICNNCLPTNDNEENDGDHSSANHHSNKNIIQKLTLISLIISLL</sequence>
<name>A0A0S1MJZ0_PHAPC</name>
<feature type="signal peptide" evidence="2">
    <location>
        <begin position="1"/>
        <end position="26"/>
    </location>
</feature>
<evidence type="ECO:0000256" key="2">
    <source>
        <dbReference type="SAM" id="SignalP"/>
    </source>
</evidence>
<keyword evidence="2" id="KW-0732">Signal</keyword>
<organism evidence="3">
    <name type="scientific">Phakopsora pachyrhizi</name>
    <name type="common">Asian soybean rust disease fungus</name>
    <dbReference type="NCBI Taxonomy" id="170000"/>
    <lineage>
        <taxon>Eukaryota</taxon>
        <taxon>Fungi</taxon>
        <taxon>Dikarya</taxon>
        <taxon>Basidiomycota</taxon>
        <taxon>Pucciniomycotina</taxon>
        <taxon>Pucciniomycetes</taxon>
        <taxon>Pucciniales</taxon>
        <taxon>Phakopsoraceae</taxon>
        <taxon>Phakopsora</taxon>
    </lineage>
</organism>
<feature type="region of interest" description="Disordered" evidence="1">
    <location>
        <begin position="28"/>
        <end position="73"/>
    </location>
</feature>
<accession>A0A0S1MJZ0</accession>
<protein>
    <recommendedName>
        <fullName evidence="4">Secreted protein</fullName>
    </recommendedName>
</protein>
<evidence type="ECO:0008006" key="4">
    <source>
        <dbReference type="Google" id="ProtNLM"/>
    </source>
</evidence>
<proteinExistence type="evidence at transcript level"/>
<evidence type="ECO:0000256" key="1">
    <source>
        <dbReference type="SAM" id="MobiDB-lite"/>
    </source>
</evidence>
<feature type="chain" id="PRO_5006589276" description="Secreted protein" evidence="2">
    <location>
        <begin position="27"/>
        <end position="230"/>
    </location>
</feature>
<reference evidence="3" key="1">
    <citation type="submission" date="2015-07" db="EMBL/GenBank/DDBJ databases">
        <title>Elucidating the P. pachyrhizi secretome and potential effectors.</title>
        <authorList>
            <person name="de Carvalho M.C.C.G."/>
            <person name="Nascimento L.C."/>
            <person name="Darben L.M."/>
            <person name="Polizel-Podanosqui A.M."/>
            <person name="Lopes-Caitar V.S."/>
            <person name="Rocha C.S."/>
            <person name="Qi M."/>
            <person name="Carazolle M."/>
            <person name="Kuwahara M.K."/>
            <person name="Pereira G.A.G."/>
            <person name="Abdelnoor R.V."/>
            <person name="Whitham S.A."/>
            <person name="Marcelino-Guimaraes F.C."/>
        </authorList>
    </citation>
    <scope>NUCLEOTIDE SEQUENCE</scope>
</reference>